<dbReference type="RefSeq" id="WP_066983445.1">
    <property type="nucleotide sequence ID" value="NZ_LUUI01000111.1"/>
</dbReference>
<protein>
    <submittedName>
        <fullName evidence="2">Sulfurtransferase</fullName>
    </submittedName>
</protein>
<keyword evidence="3" id="KW-1185">Reference proteome</keyword>
<feature type="domain" description="Rhodanese" evidence="1">
    <location>
        <begin position="17"/>
        <end position="105"/>
    </location>
</feature>
<dbReference type="PROSITE" id="PS50206">
    <property type="entry name" value="RHODANESE_3"/>
    <property type="match status" value="1"/>
</dbReference>
<dbReference type="PANTHER" id="PTHR43031:SF1">
    <property type="entry name" value="PYRIDINE NUCLEOTIDE-DISULPHIDE OXIDOREDUCTASE"/>
    <property type="match status" value="1"/>
</dbReference>
<organism evidence="2 3">
    <name type="scientific">Methylomonas lenta</name>
    <dbReference type="NCBI Taxonomy" id="980561"/>
    <lineage>
        <taxon>Bacteria</taxon>
        <taxon>Pseudomonadati</taxon>
        <taxon>Pseudomonadota</taxon>
        <taxon>Gammaproteobacteria</taxon>
        <taxon>Methylococcales</taxon>
        <taxon>Methylococcaceae</taxon>
        <taxon>Methylomonas</taxon>
    </lineage>
</organism>
<dbReference type="EMBL" id="LUUI01000111">
    <property type="protein sequence ID" value="OAI14394.1"/>
    <property type="molecule type" value="Genomic_DNA"/>
</dbReference>
<dbReference type="GO" id="GO:0016740">
    <property type="term" value="F:transferase activity"/>
    <property type="evidence" value="ECO:0007669"/>
    <property type="project" value="UniProtKB-KW"/>
</dbReference>
<dbReference type="Proteomes" id="UP000078476">
    <property type="component" value="Unassembled WGS sequence"/>
</dbReference>
<dbReference type="Gene3D" id="3.40.250.10">
    <property type="entry name" value="Rhodanese-like domain"/>
    <property type="match status" value="1"/>
</dbReference>
<dbReference type="SUPFAM" id="SSF52821">
    <property type="entry name" value="Rhodanese/Cell cycle control phosphatase"/>
    <property type="match status" value="1"/>
</dbReference>
<dbReference type="STRING" id="980561.A1359_11275"/>
<evidence type="ECO:0000313" key="2">
    <source>
        <dbReference type="EMBL" id="OAI14394.1"/>
    </source>
</evidence>
<accession>A0A177N9X1</accession>
<evidence type="ECO:0000313" key="3">
    <source>
        <dbReference type="Proteomes" id="UP000078476"/>
    </source>
</evidence>
<proteinExistence type="predicted"/>
<dbReference type="InterPro" id="IPR001763">
    <property type="entry name" value="Rhodanese-like_dom"/>
</dbReference>
<sequence length="106" mass="12070">MKPFKTVSASEVKQLISDIKPLILDCRDLKDYRAGHIDNAMHVHEQLRDSLIKKADKAQDMSIYCYFGHASEHLAEMFCDFGFKQVYSLAGGYASWKEHINSTGDL</sequence>
<dbReference type="Pfam" id="PF00581">
    <property type="entry name" value="Rhodanese"/>
    <property type="match status" value="1"/>
</dbReference>
<dbReference type="InterPro" id="IPR050229">
    <property type="entry name" value="GlpE_sulfurtransferase"/>
</dbReference>
<dbReference type="SMART" id="SM00450">
    <property type="entry name" value="RHOD"/>
    <property type="match status" value="1"/>
</dbReference>
<dbReference type="InterPro" id="IPR036873">
    <property type="entry name" value="Rhodanese-like_dom_sf"/>
</dbReference>
<gene>
    <name evidence="2" type="ORF">A1359_11275</name>
</gene>
<comment type="caution">
    <text evidence="2">The sequence shown here is derived from an EMBL/GenBank/DDBJ whole genome shotgun (WGS) entry which is preliminary data.</text>
</comment>
<name>A0A177N9X1_9GAMM</name>
<dbReference type="AlphaFoldDB" id="A0A177N9X1"/>
<keyword evidence="2" id="KW-0808">Transferase</keyword>
<reference evidence="2 3" key="1">
    <citation type="submission" date="2016-03" db="EMBL/GenBank/DDBJ databases">
        <authorList>
            <person name="Ploux O."/>
        </authorList>
    </citation>
    <scope>NUCLEOTIDE SEQUENCE [LARGE SCALE GENOMIC DNA]</scope>
    <source>
        <strain evidence="2 3">R-45370</strain>
    </source>
</reference>
<dbReference type="PANTHER" id="PTHR43031">
    <property type="entry name" value="FAD-DEPENDENT OXIDOREDUCTASE"/>
    <property type="match status" value="1"/>
</dbReference>
<evidence type="ECO:0000259" key="1">
    <source>
        <dbReference type="PROSITE" id="PS50206"/>
    </source>
</evidence>
<dbReference type="OrthoDB" id="9811849at2"/>